<accession>A0A2M8QEJ0</accession>
<evidence type="ECO:0000313" key="5">
    <source>
        <dbReference type="EMBL" id="PJF48219.1"/>
    </source>
</evidence>
<dbReference type="InterPro" id="IPR027413">
    <property type="entry name" value="GROEL-like_equatorial_sf"/>
</dbReference>
<dbReference type="FunFam" id="3.50.7.10:FF:000001">
    <property type="entry name" value="60 kDa chaperonin"/>
    <property type="match status" value="1"/>
</dbReference>
<comment type="similarity">
    <text evidence="1 3">Belongs to the chaperonin (HSP60) family.</text>
</comment>
<dbReference type="Gene3D" id="1.10.560.10">
    <property type="entry name" value="GroEL-like equatorial domain"/>
    <property type="match status" value="1"/>
</dbReference>
<keyword evidence="2" id="KW-0143">Chaperone</keyword>
<reference evidence="5 6" key="1">
    <citation type="submission" date="2017-11" db="EMBL/GenBank/DDBJ databases">
        <title>Evolution of Phototrophy in the Chloroflexi Phylum Driven by Horizontal Gene Transfer.</title>
        <authorList>
            <person name="Ward L.M."/>
            <person name="Hemp J."/>
            <person name="Shih P.M."/>
            <person name="Mcglynn S.E."/>
            <person name="Fischer W."/>
        </authorList>
    </citation>
    <scope>NUCLEOTIDE SEQUENCE [LARGE SCALE GENOMIC DNA]</scope>
    <source>
        <strain evidence="5">JP3_7</strain>
    </source>
</reference>
<dbReference type="SUPFAM" id="SSF52029">
    <property type="entry name" value="GroEL apical domain-like"/>
    <property type="match status" value="1"/>
</dbReference>
<dbReference type="AlphaFoldDB" id="A0A2M8QEJ0"/>
<evidence type="ECO:0000256" key="1">
    <source>
        <dbReference type="ARBA" id="ARBA00006607"/>
    </source>
</evidence>
<dbReference type="InterPro" id="IPR027410">
    <property type="entry name" value="TCP-1-like_intermed_sf"/>
</dbReference>
<dbReference type="GO" id="GO:0042026">
    <property type="term" value="P:protein refolding"/>
    <property type="evidence" value="ECO:0007669"/>
    <property type="project" value="InterPro"/>
</dbReference>
<dbReference type="PANTHER" id="PTHR45633">
    <property type="entry name" value="60 KDA HEAT SHOCK PROTEIN, MITOCHONDRIAL"/>
    <property type="match status" value="1"/>
</dbReference>
<organism evidence="5 6">
    <name type="scientific">Candidatus Thermofonsia Clade 3 bacterium</name>
    <dbReference type="NCBI Taxonomy" id="2364212"/>
    <lineage>
        <taxon>Bacteria</taxon>
        <taxon>Bacillati</taxon>
        <taxon>Chloroflexota</taxon>
        <taxon>Candidatus Thermofontia</taxon>
        <taxon>Candidatus Thermofonsia Clade 3</taxon>
    </lineage>
</organism>
<name>A0A2M8QEJ0_9CHLR</name>
<comment type="caution">
    <text evidence="5">The sequence shown here is derived from an EMBL/GenBank/DDBJ whole genome shotgun (WGS) entry which is preliminary data.</text>
</comment>
<comment type="subunit">
    <text evidence="4">Forms a cylinder of 14 subunits composed of two heptameric rings stacked back-to-back. Interacts with the co-chaperonin GroES.</text>
</comment>
<dbReference type="GO" id="GO:0005524">
    <property type="term" value="F:ATP binding"/>
    <property type="evidence" value="ECO:0007669"/>
    <property type="project" value="InterPro"/>
</dbReference>
<evidence type="ECO:0000256" key="2">
    <source>
        <dbReference type="ARBA" id="ARBA00023186"/>
    </source>
</evidence>
<dbReference type="GO" id="GO:0140662">
    <property type="term" value="F:ATP-dependent protein folding chaperone"/>
    <property type="evidence" value="ECO:0007669"/>
    <property type="project" value="InterPro"/>
</dbReference>
<sequence>MRRRSGKTLLGGARESLHSGMALLAAAVEPTLGPLGRLVAVERETSPKTKAPDLLNDGATIARRVWALPDRWQTMGLLMARHAAAQVEEAVGDGGSTTIVLAHAIMTEGLRHIAAGCDPMRLRRGLERALPVALQAIERTARPLQDDQHILSLAGAITGRDDLARLIHECFDVVGPHGVIEVRPGHGVAHDREYIQGVLWNEGWKSSHFVTQGGAAVLERPYILFATHRLTKAAQLAPLMSALIEANEARNEQRGLVVIAFAIESDALNILVTNKVRGVLPALAIHAPGAGNDRFEILNDLATLCGGKLFAEEAGDRVESARLADLGQADEVNAIRSAFTITGGKGRPAAIRQRIAEIRRSLAHATGNAERDRLTERIGKLLGGVALLRVGGATEAERSHLMQRAEEAVRTIRIGMEGGLVAGGGAAFLAAVPALQQLELEGDEARASTILRRALLAPMSALIRNAGYEPGPLIHEAIARGDGFGFDVRAGTVTDLWAAGIVDPLRVVTTALRAATSCAAMALTTEALVHKPRSTRDDDVMLNP</sequence>
<dbReference type="InterPro" id="IPR002423">
    <property type="entry name" value="Cpn60/GroEL/TCP-1"/>
</dbReference>
<dbReference type="Proteomes" id="UP000230790">
    <property type="component" value="Unassembled WGS sequence"/>
</dbReference>
<comment type="function">
    <text evidence="4">Together with its co-chaperonin GroES, plays an essential role in assisting protein folding. The GroEL-GroES system forms a nano-cage that allows encapsulation of the non-native substrate proteins and provides a physical environment optimized to promote and accelerate protein folding.</text>
</comment>
<proteinExistence type="inferred from homology"/>
<dbReference type="SUPFAM" id="SSF48592">
    <property type="entry name" value="GroEL equatorial domain-like"/>
    <property type="match status" value="1"/>
</dbReference>
<dbReference type="Gene3D" id="3.30.260.10">
    <property type="entry name" value="TCP-1-like chaperonin intermediate domain"/>
    <property type="match status" value="1"/>
</dbReference>
<dbReference type="InterPro" id="IPR027409">
    <property type="entry name" value="GroEL-like_apical_dom_sf"/>
</dbReference>
<dbReference type="NCBIfam" id="NF000592">
    <property type="entry name" value="PRK00013.1"/>
    <property type="match status" value="1"/>
</dbReference>
<dbReference type="PRINTS" id="PR00298">
    <property type="entry name" value="CHAPERONIN60"/>
</dbReference>
<gene>
    <name evidence="5" type="ORF">CUN48_04505</name>
</gene>
<dbReference type="NCBIfam" id="NF009487">
    <property type="entry name" value="PRK12849.1"/>
    <property type="match status" value="1"/>
</dbReference>
<dbReference type="Pfam" id="PF00118">
    <property type="entry name" value="Cpn60_TCP1"/>
    <property type="match status" value="1"/>
</dbReference>
<evidence type="ECO:0000256" key="3">
    <source>
        <dbReference type="RuleBase" id="RU000418"/>
    </source>
</evidence>
<evidence type="ECO:0000256" key="4">
    <source>
        <dbReference type="RuleBase" id="RU000419"/>
    </source>
</evidence>
<evidence type="ECO:0000313" key="6">
    <source>
        <dbReference type="Proteomes" id="UP000230790"/>
    </source>
</evidence>
<dbReference type="Gene3D" id="3.50.7.10">
    <property type="entry name" value="GroEL"/>
    <property type="match status" value="1"/>
</dbReference>
<protein>
    <recommendedName>
        <fullName evidence="4">60 kDa chaperonin</fullName>
    </recommendedName>
</protein>
<dbReference type="EMBL" id="PGTN01000020">
    <property type="protein sequence ID" value="PJF48219.1"/>
    <property type="molecule type" value="Genomic_DNA"/>
</dbReference>
<dbReference type="InterPro" id="IPR001844">
    <property type="entry name" value="Cpn60/GroEL"/>
</dbReference>